<keyword evidence="2" id="KW-1133">Transmembrane helix</keyword>
<evidence type="ECO:0000313" key="4">
    <source>
        <dbReference type="Proteomes" id="UP000499080"/>
    </source>
</evidence>
<keyword evidence="4" id="KW-1185">Reference proteome</keyword>
<evidence type="ECO:0000313" key="3">
    <source>
        <dbReference type="EMBL" id="GBN25751.1"/>
    </source>
</evidence>
<gene>
    <name evidence="3" type="ORF">AVEN_193267_1</name>
</gene>
<feature type="region of interest" description="Disordered" evidence="1">
    <location>
        <begin position="75"/>
        <end position="112"/>
    </location>
</feature>
<comment type="caution">
    <text evidence="3">The sequence shown here is derived from an EMBL/GenBank/DDBJ whole genome shotgun (WGS) entry which is preliminary data.</text>
</comment>
<keyword evidence="2" id="KW-0472">Membrane</keyword>
<accession>A0A4Y2MF41</accession>
<organism evidence="3 4">
    <name type="scientific">Araneus ventricosus</name>
    <name type="common">Orbweaver spider</name>
    <name type="synonym">Epeira ventricosa</name>
    <dbReference type="NCBI Taxonomy" id="182803"/>
    <lineage>
        <taxon>Eukaryota</taxon>
        <taxon>Metazoa</taxon>
        <taxon>Ecdysozoa</taxon>
        <taxon>Arthropoda</taxon>
        <taxon>Chelicerata</taxon>
        <taxon>Arachnida</taxon>
        <taxon>Araneae</taxon>
        <taxon>Araneomorphae</taxon>
        <taxon>Entelegynae</taxon>
        <taxon>Araneoidea</taxon>
        <taxon>Araneidae</taxon>
        <taxon>Araneus</taxon>
    </lineage>
</organism>
<dbReference type="Proteomes" id="UP000499080">
    <property type="component" value="Unassembled WGS sequence"/>
</dbReference>
<feature type="transmembrane region" description="Helical" evidence="2">
    <location>
        <begin position="12"/>
        <end position="33"/>
    </location>
</feature>
<proteinExistence type="predicted"/>
<protein>
    <submittedName>
        <fullName evidence="3">Uncharacterized protein</fullName>
    </submittedName>
</protein>
<dbReference type="EMBL" id="BGPR01204141">
    <property type="protein sequence ID" value="GBN25751.1"/>
    <property type="molecule type" value="Genomic_DNA"/>
</dbReference>
<evidence type="ECO:0000256" key="1">
    <source>
        <dbReference type="SAM" id="MobiDB-lite"/>
    </source>
</evidence>
<feature type="compositionally biased region" description="Polar residues" evidence="1">
    <location>
        <begin position="75"/>
        <end position="86"/>
    </location>
</feature>
<keyword evidence="2" id="KW-0812">Transmembrane</keyword>
<dbReference type="AlphaFoldDB" id="A0A4Y2MF41"/>
<name>A0A4Y2MF41_ARAVE</name>
<feature type="compositionally biased region" description="Basic residues" evidence="1">
    <location>
        <begin position="101"/>
        <end position="112"/>
    </location>
</feature>
<sequence length="112" mass="12312">MCSITKTGVVYFVLFVPIYYVADISVHSIYALVRGNGGVVPKILSLSTISRIRSQACLVEADSGKMTRNTRLTSVRPSHSLAQRTMPSRGARCYGRVHSGGFRRRRGPLSPN</sequence>
<reference evidence="3 4" key="1">
    <citation type="journal article" date="2019" name="Sci. Rep.">
        <title>Orb-weaving spider Araneus ventricosus genome elucidates the spidroin gene catalogue.</title>
        <authorList>
            <person name="Kono N."/>
            <person name="Nakamura H."/>
            <person name="Ohtoshi R."/>
            <person name="Moran D.A.P."/>
            <person name="Shinohara A."/>
            <person name="Yoshida Y."/>
            <person name="Fujiwara M."/>
            <person name="Mori M."/>
            <person name="Tomita M."/>
            <person name="Arakawa K."/>
        </authorList>
    </citation>
    <scope>NUCLEOTIDE SEQUENCE [LARGE SCALE GENOMIC DNA]</scope>
</reference>
<evidence type="ECO:0000256" key="2">
    <source>
        <dbReference type="SAM" id="Phobius"/>
    </source>
</evidence>